<accession>A0AAD7GNK3</accession>
<reference evidence="1" key="1">
    <citation type="submission" date="2023-03" db="EMBL/GenBank/DDBJ databases">
        <title>Massive genome expansion in bonnet fungi (Mycena s.s.) driven by repeated elements and novel gene families across ecological guilds.</title>
        <authorList>
            <consortium name="Lawrence Berkeley National Laboratory"/>
            <person name="Harder C.B."/>
            <person name="Miyauchi S."/>
            <person name="Viragh M."/>
            <person name="Kuo A."/>
            <person name="Thoen E."/>
            <person name="Andreopoulos B."/>
            <person name="Lu D."/>
            <person name="Skrede I."/>
            <person name="Drula E."/>
            <person name="Henrissat B."/>
            <person name="Morin E."/>
            <person name="Kohler A."/>
            <person name="Barry K."/>
            <person name="LaButti K."/>
            <person name="Morin E."/>
            <person name="Salamov A."/>
            <person name="Lipzen A."/>
            <person name="Mereny Z."/>
            <person name="Hegedus B."/>
            <person name="Baldrian P."/>
            <person name="Stursova M."/>
            <person name="Weitz H."/>
            <person name="Taylor A."/>
            <person name="Grigoriev I.V."/>
            <person name="Nagy L.G."/>
            <person name="Martin F."/>
            <person name="Kauserud H."/>
        </authorList>
    </citation>
    <scope>NUCLEOTIDE SEQUENCE</scope>
    <source>
        <strain evidence="1">CBHHK067</strain>
    </source>
</reference>
<sequence length="99" mass="10680">MVPLVLEDFSSLKGFTVAGLLDSGATNGFINTKLVEENGLEMEPLPLAVSVYNADGTANKGWGRITHIVRLCLQIKDHTEIFPFAVTDTGKSDVIIGFN</sequence>
<dbReference type="Gene3D" id="2.40.70.10">
    <property type="entry name" value="Acid Proteases"/>
    <property type="match status" value="1"/>
</dbReference>
<dbReference type="SUPFAM" id="SSF50630">
    <property type="entry name" value="Acid proteases"/>
    <property type="match status" value="1"/>
</dbReference>
<evidence type="ECO:0000313" key="1">
    <source>
        <dbReference type="EMBL" id="KAJ7696213.1"/>
    </source>
</evidence>
<organism evidence="1 2">
    <name type="scientific">Mycena rosella</name>
    <name type="common">Pink bonnet</name>
    <name type="synonym">Agaricus rosellus</name>
    <dbReference type="NCBI Taxonomy" id="1033263"/>
    <lineage>
        <taxon>Eukaryota</taxon>
        <taxon>Fungi</taxon>
        <taxon>Dikarya</taxon>
        <taxon>Basidiomycota</taxon>
        <taxon>Agaricomycotina</taxon>
        <taxon>Agaricomycetes</taxon>
        <taxon>Agaricomycetidae</taxon>
        <taxon>Agaricales</taxon>
        <taxon>Marasmiineae</taxon>
        <taxon>Mycenaceae</taxon>
        <taxon>Mycena</taxon>
    </lineage>
</organism>
<dbReference type="CDD" id="cd00303">
    <property type="entry name" value="retropepsin_like"/>
    <property type="match status" value="1"/>
</dbReference>
<dbReference type="InterPro" id="IPR021109">
    <property type="entry name" value="Peptidase_aspartic_dom_sf"/>
</dbReference>
<name>A0AAD7GNK3_MYCRO</name>
<proteinExistence type="predicted"/>
<evidence type="ECO:0000313" key="2">
    <source>
        <dbReference type="Proteomes" id="UP001221757"/>
    </source>
</evidence>
<gene>
    <name evidence="1" type="ORF">B0H17DRAFT_929678</name>
</gene>
<keyword evidence="2" id="KW-1185">Reference proteome</keyword>
<dbReference type="AlphaFoldDB" id="A0AAD7GNK3"/>
<dbReference type="EMBL" id="JARKIE010000035">
    <property type="protein sequence ID" value="KAJ7696213.1"/>
    <property type="molecule type" value="Genomic_DNA"/>
</dbReference>
<protein>
    <submittedName>
        <fullName evidence="1">Uncharacterized protein</fullName>
    </submittedName>
</protein>
<dbReference type="Pfam" id="PF13650">
    <property type="entry name" value="Asp_protease_2"/>
    <property type="match status" value="1"/>
</dbReference>
<comment type="caution">
    <text evidence="1">The sequence shown here is derived from an EMBL/GenBank/DDBJ whole genome shotgun (WGS) entry which is preliminary data.</text>
</comment>
<dbReference type="Proteomes" id="UP001221757">
    <property type="component" value="Unassembled WGS sequence"/>
</dbReference>